<dbReference type="EMBL" id="JBHFFA010000001">
    <property type="protein sequence ID" value="KAL2651384.1"/>
    <property type="molecule type" value="Genomic_DNA"/>
</dbReference>
<comment type="caution">
    <text evidence="1">The sequence shown here is derived from an EMBL/GenBank/DDBJ whole genome shotgun (WGS) entry which is preliminary data.</text>
</comment>
<protein>
    <submittedName>
        <fullName evidence="1">Uncharacterized protein</fullName>
    </submittedName>
</protein>
<name>A0ABD1ZMC1_9MARC</name>
<evidence type="ECO:0000313" key="2">
    <source>
        <dbReference type="Proteomes" id="UP001605036"/>
    </source>
</evidence>
<keyword evidence="2" id="KW-1185">Reference proteome</keyword>
<gene>
    <name evidence="1" type="ORF">R1flu_019512</name>
</gene>
<evidence type="ECO:0000313" key="1">
    <source>
        <dbReference type="EMBL" id="KAL2651384.1"/>
    </source>
</evidence>
<accession>A0ABD1ZMC1</accession>
<dbReference type="Proteomes" id="UP001605036">
    <property type="component" value="Unassembled WGS sequence"/>
</dbReference>
<dbReference type="AlphaFoldDB" id="A0ABD1ZMC1"/>
<reference evidence="1 2" key="1">
    <citation type="submission" date="2024-09" db="EMBL/GenBank/DDBJ databases">
        <title>Chromosome-scale assembly of Riccia fluitans.</title>
        <authorList>
            <person name="Paukszto L."/>
            <person name="Sawicki J."/>
            <person name="Karawczyk K."/>
            <person name="Piernik-Szablinska J."/>
            <person name="Szczecinska M."/>
            <person name="Mazdziarz M."/>
        </authorList>
    </citation>
    <scope>NUCLEOTIDE SEQUENCE [LARGE SCALE GENOMIC DNA]</scope>
    <source>
        <strain evidence="1">Rf_01</strain>
        <tissue evidence="1">Aerial parts of the thallus</tissue>
    </source>
</reference>
<organism evidence="1 2">
    <name type="scientific">Riccia fluitans</name>
    <dbReference type="NCBI Taxonomy" id="41844"/>
    <lineage>
        <taxon>Eukaryota</taxon>
        <taxon>Viridiplantae</taxon>
        <taxon>Streptophyta</taxon>
        <taxon>Embryophyta</taxon>
        <taxon>Marchantiophyta</taxon>
        <taxon>Marchantiopsida</taxon>
        <taxon>Marchantiidae</taxon>
        <taxon>Marchantiales</taxon>
        <taxon>Ricciaceae</taxon>
        <taxon>Riccia</taxon>
    </lineage>
</organism>
<sequence>MWASSLQSAGVVFLGCDRAEWEGKAERTPSLYDRAGQGSAHWDGRGSRAAWGGVDETAWASCYRGAIGKGAVGRGWKRSGVGAVFLRRDGAGRTPCCWGKAGQASERVHAPYFWSAGVVSLEYEHHVVKVRSDRARRMGIEGAVVIHLRSTRAEWGTGGEAAQVPCLLGMGAVISGRDQAEGEVVIR</sequence>
<proteinExistence type="predicted"/>